<dbReference type="AlphaFoldDB" id="A0AA88Y2C2"/>
<evidence type="ECO:0000256" key="1">
    <source>
        <dbReference type="SAM" id="MobiDB-lite"/>
    </source>
</evidence>
<protein>
    <submittedName>
        <fullName evidence="2">Uncharacterized protein</fullName>
    </submittedName>
</protein>
<evidence type="ECO:0000313" key="2">
    <source>
        <dbReference type="EMBL" id="KAK3096467.1"/>
    </source>
</evidence>
<reference evidence="2" key="1">
    <citation type="submission" date="2019-08" db="EMBL/GenBank/DDBJ databases">
        <title>The improved chromosome-level genome for the pearl oyster Pinctada fucata martensii using PacBio sequencing and Hi-C.</title>
        <authorList>
            <person name="Zheng Z."/>
        </authorList>
    </citation>
    <scope>NUCLEOTIDE SEQUENCE</scope>
    <source>
        <strain evidence="2">ZZ-2019</strain>
        <tissue evidence="2">Adductor muscle</tissue>
    </source>
</reference>
<gene>
    <name evidence="2" type="ORF">FSP39_000497</name>
</gene>
<accession>A0AA88Y2C2</accession>
<evidence type="ECO:0000313" key="3">
    <source>
        <dbReference type="Proteomes" id="UP001186944"/>
    </source>
</evidence>
<feature type="region of interest" description="Disordered" evidence="1">
    <location>
        <begin position="219"/>
        <end position="245"/>
    </location>
</feature>
<sequence>MHIKVLSNLGIENKKKVKEQVERTSSVKRKWQEWTNCGRKPDHLQSVQNKPFKLFYDEKLKHDGTKFEVSDSLGVKELFLPTRGYKSLPRKQSEVIKKRPPTDSFLIRRPVGKAPAPAVHQEDILFKTFTKQLEFKLKNFPTIKEQYYFYQSNFPLLLDQYKEADRSKISIKRIRSPENAIDPELKRGIKVKSRLFDLKKDIDSLEEESDCEFETELRTGTFDPTSYPWNKKKRPFPPGKASRKSVDLLRKASLLDN</sequence>
<comment type="caution">
    <text evidence="2">The sequence shown here is derived from an EMBL/GenBank/DDBJ whole genome shotgun (WGS) entry which is preliminary data.</text>
</comment>
<organism evidence="2 3">
    <name type="scientific">Pinctada imbricata</name>
    <name type="common">Atlantic pearl-oyster</name>
    <name type="synonym">Pinctada martensii</name>
    <dbReference type="NCBI Taxonomy" id="66713"/>
    <lineage>
        <taxon>Eukaryota</taxon>
        <taxon>Metazoa</taxon>
        <taxon>Spiralia</taxon>
        <taxon>Lophotrochozoa</taxon>
        <taxon>Mollusca</taxon>
        <taxon>Bivalvia</taxon>
        <taxon>Autobranchia</taxon>
        <taxon>Pteriomorphia</taxon>
        <taxon>Pterioida</taxon>
        <taxon>Pterioidea</taxon>
        <taxon>Pteriidae</taxon>
        <taxon>Pinctada</taxon>
    </lineage>
</organism>
<keyword evidence="3" id="KW-1185">Reference proteome</keyword>
<dbReference type="EMBL" id="VSWD01000007">
    <property type="protein sequence ID" value="KAK3096467.1"/>
    <property type="molecule type" value="Genomic_DNA"/>
</dbReference>
<dbReference type="Proteomes" id="UP001186944">
    <property type="component" value="Unassembled WGS sequence"/>
</dbReference>
<proteinExistence type="predicted"/>
<name>A0AA88Y2C2_PINIB</name>